<dbReference type="InterPro" id="IPR024079">
    <property type="entry name" value="MetalloPept_cat_dom_sf"/>
</dbReference>
<dbReference type="RefSeq" id="WP_324181901.1">
    <property type="nucleotide sequence ID" value="NZ_BAABAW010000011.1"/>
</dbReference>
<feature type="signal peptide" evidence="1">
    <location>
        <begin position="1"/>
        <end position="19"/>
    </location>
</feature>
<dbReference type="Gene3D" id="3.40.390.10">
    <property type="entry name" value="Collagenase (Catalytic Domain)"/>
    <property type="match status" value="1"/>
</dbReference>
<dbReference type="PROSITE" id="PS51257">
    <property type="entry name" value="PROKAR_LIPOPROTEIN"/>
    <property type="match status" value="1"/>
</dbReference>
<dbReference type="Proteomes" id="UP001327027">
    <property type="component" value="Unassembled WGS sequence"/>
</dbReference>
<proteinExistence type="predicted"/>
<dbReference type="SUPFAM" id="SSF55486">
    <property type="entry name" value="Metalloproteases ('zincins'), catalytic domain"/>
    <property type="match status" value="1"/>
</dbReference>
<dbReference type="GO" id="GO:0008237">
    <property type="term" value="F:metallopeptidase activity"/>
    <property type="evidence" value="ECO:0007669"/>
    <property type="project" value="UniProtKB-KW"/>
</dbReference>
<dbReference type="EMBL" id="JAYKLX010000010">
    <property type="protein sequence ID" value="MEB3347882.1"/>
    <property type="molecule type" value="Genomic_DNA"/>
</dbReference>
<evidence type="ECO:0000313" key="2">
    <source>
        <dbReference type="EMBL" id="MEB3347882.1"/>
    </source>
</evidence>
<dbReference type="Pfam" id="PF12388">
    <property type="entry name" value="Peptidase_M57"/>
    <property type="match status" value="1"/>
</dbReference>
<sequence length="280" mass="30483">MKKLKVFALCAVIAGLVMSCQKDEGASETPQEEVAAQPTKAQLIKLSNMGINTDDVKIEKIPMVDGSFEKHLVSGDITIPVADLEKFADLETLENGDKQFRTTNIVAPQYRNIRILGYTGGSFALTPKMQTALSWAVFNYNVLPNTLNFTLTYGTNTAAADIVVYKVNGNAGGSAGFPYNNGRPYKWVRINSGTDALSTNVNEHVIGHEIGHCIGFRHQDWYNRQSCGQNVNEGDAGVGAIWVFGTPFLSTEDSIMLACFGANEDGELTDSDKNALNILY</sequence>
<keyword evidence="3" id="KW-1185">Reference proteome</keyword>
<protein>
    <submittedName>
        <fullName evidence="2">M57 family metalloprotease</fullName>
    </submittedName>
</protein>
<reference evidence="2 3" key="1">
    <citation type="journal article" date="2013" name="Int. J. Syst. Evol. Microbiol.">
        <title>Aquimarina gracilis sp. nov., isolated from the gut microflora of a mussel, Mytilus coruscus, and emended description of Aquimarina spongiae.</title>
        <authorList>
            <person name="Park S.C."/>
            <person name="Choe H.N."/>
            <person name="Baik K.S."/>
            <person name="Seong C.N."/>
        </authorList>
    </citation>
    <scope>NUCLEOTIDE SEQUENCE [LARGE SCALE GENOMIC DNA]</scope>
    <source>
        <strain evidence="2 3">PSC32</strain>
    </source>
</reference>
<feature type="chain" id="PRO_5045530036" evidence="1">
    <location>
        <begin position="20"/>
        <end position="280"/>
    </location>
</feature>
<keyword evidence="2" id="KW-0482">Metalloprotease</keyword>
<comment type="caution">
    <text evidence="2">The sequence shown here is derived from an EMBL/GenBank/DDBJ whole genome shotgun (WGS) entry which is preliminary data.</text>
</comment>
<organism evidence="2 3">
    <name type="scientific">Aquimarina gracilis</name>
    <dbReference type="NCBI Taxonomy" id="874422"/>
    <lineage>
        <taxon>Bacteria</taxon>
        <taxon>Pseudomonadati</taxon>
        <taxon>Bacteroidota</taxon>
        <taxon>Flavobacteriia</taxon>
        <taxon>Flavobacteriales</taxon>
        <taxon>Flavobacteriaceae</taxon>
        <taxon>Aquimarina</taxon>
    </lineage>
</organism>
<evidence type="ECO:0000256" key="1">
    <source>
        <dbReference type="SAM" id="SignalP"/>
    </source>
</evidence>
<accession>A0ABU6A189</accession>
<evidence type="ECO:0000313" key="3">
    <source>
        <dbReference type="Proteomes" id="UP001327027"/>
    </source>
</evidence>
<keyword evidence="2" id="KW-0645">Protease</keyword>
<dbReference type="InterPro" id="IPR024653">
    <property type="entry name" value="Peptidase_M10/M27/M57"/>
</dbReference>
<keyword evidence="1" id="KW-0732">Signal</keyword>
<keyword evidence="2" id="KW-0378">Hydrolase</keyword>
<name>A0ABU6A189_9FLAO</name>
<gene>
    <name evidence="2" type="ORF">U6A24_20560</name>
</gene>